<evidence type="ECO:0008006" key="4">
    <source>
        <dbReference type="Google" id="ProtNLM"/>
    </source>
</evidence>
<reference evidence="2 3" key="1">
    <citation type="submission" date="2011-08" db="EMBL/GenBank/DDBJ databases">
        <title>The Genome Sequence of Plasmodium vivax India VII.</title>
        <authorList>
            <consortium name="The Broad Institute Genome Sequencing Platform"/>
            <consortium name="The Broad Institute Genome Sequencing Center for Infectious Disease"/>
            <person name="Neafsey D."/>
            <person name="Carlton J."/>
            <person name="Barnwell J."/>
            <person name="Collins W."/>
            <person name="Escalante A."/>
            <person name="Mullikin J."/>
            <person name="Saul A."/>
            <person name="Guigo R."/>
            <person name="Camara F."/>
            <person name="Young S.K."/>
            <person name="Zeng Q."/>
            <person name="Gargeya S."/>
            <person name="Fitzgerald M."/>
            <person name="Haas B."/>
            <person name="Abouelleil A."/>
            <person name="Alvarado L."/>
            <person name="Arachchi H.M."/>
            <person name="Berlin A."/>
            <person name="Brown A."/>
            <person name="Chapman S.B."/>
            <person name="Chen Z."/>
            <person name="Dunbar C."/>
            <person name="Freedman E."/>
            <person name="Gearin G."/>
            <person name="Gellesch M."/>
            <person name="Goldberg J."/>
            <person name="Griggs A."/>
            <person name="Gujja S."/>
            <person name="Heiman D."/>
            <person name="Howarth C."/>
            <person name="Larson L."/>
            <person name="Lui A."/>
            <person name="MacDonald P.J.P."/>
            <person name="Montmayeur A."/>
            <person name="Murphy C."/>
            <person name="Neiman D."/>
            <person name="Pearson M."/>
            <person name="Priest M."/>
            <person name="Roberts A."/>
            <person name="Saif S."/>
            <person name="Shea T."/>
            <person name="Shenoy N."/>
            <person name="Sisk P."/>
            <person name="Stolte C."/>
            <person name="Sykes S."/>
            <person name="Wortman J."/>
            <person name="Nusbaum C."/>
            <person name="Birren B."/>
        </authorList>
    </citation>
    <scope>NUCLEOTIDE SEQUENCE [LARGE SCALE GENOMIC DNA]</scope>
    <source>
        <strain evidence="2 3">India VII</strain>
    </source>
</reference>
<keyword evidence="1" id="KW-0472">Membrane</keyword>
<dbReference type="EMBL" id="KQ234646">
    <property type="protein sequence ID" value="KMZ76687.1"/>
    <property type="molecule type" value="Genomic_DNA"/>
</dbReference>
<sequence length="283" mass="33403">MTVLKSAHSKHKVKFLVFIKIVTFIFFSCIYQYNEDENSISVSLENGNKVNISLVMRIHRLLAKHVYQNEKPTSGLQKQASYNRDNYKLEKGKGNYNTFVKLKQSRSNNVDNYLRSYKKRYSKKKGFSKLDCYFEKKVLDKIHGLYGVGEKLLNEKKSFKFFFFKKYVFGLIFFALIPSLNLIFPVLFGFDKLGEGMIDFCTDRNHKNDTAAQGCNKWHKYIWEPRIECIYPAIKVLTFIMIIIILLIVFYTLIKVVKYEKLKSGKDKMSLKEYCRFCKDVFI</sequence>
<evidence type="ECO:0000313" key="3">
    <source>
        <dbReference type="Proteomes" id="UP000053562"/>
    </source>
</evidence>
<organism evidence="2 3">
    <name type="scientific">Plasmodium vivax India VII</name>
    <dbReference type="NCBI Taxonomy" id="1077284"/>
    <lineage>
        <taxon>Eukaryota</taxon>
        <taxon>Sar</taxon>
        <taxon>Alveolata</taxon>
        <taxon>Apicomplexa</taxon>
        <taxon>Aconoidasida</taxon>
        <taxon>Haemosporida</taxon>
        <taxon>Plasmodiidae</taxon>
        <taxon>Plasmodium</taxon>
        <taxon>Plasmodium (Plasmodium)</taxon>
    </lineage>
</organism>
<keyword evidence="1" id="KW-0812">Transmembrane</keyword>
<evidence type="ECO:0000256" key="1">
    <source>
        <dbReference type="SAM" id="Phobius"/>
    </source>
</evidence>
<name>A0A0J9S3H2_PLAVI</name>
<feature type="transmembrane region" description="Helical" evidence="1">
    <location>
        <begin position="167"/>
        <end position="190"/>
    </location>
</feature>
<keyword evidence="1" id="KW-1133">Transmembrane helix</keyword>
<dbReference type="Pfam" id="PF12420">
    <property type="entry name" value="DUF3671"/>
    <property type="match status" value="1"/>
</dbReference>
<accession>A0A0J9S3H2</accession>
<feature type="transmembrane region" description="Helical" evidence="1">
    <location>
        <begin position="230"/>
        <end position="254"/>
    </location>
</feature>
<dbReference type="AlphaFoldDB" id="A0A0J9S3H2"/>
<evidence type="ECO:0000313" key="2">
    <source>
        <dbReference type="EMBL" id="KMZ76687.1"/>
    </source>
</evidence>
<dbReference type="Proteomes" id="UP000053562">
    <property type="component" value="Unassembled WGS sequence"/>
</dbReference>
<protein>
    <recommendedName>
        <fullName evidence="4">Variable surface protein Vir35</fullName>
    </recommendedName>
</protein>
<gene>
    <name evidence="2" type="ORF">PVIIG_05727</name>
</gene>
<dbReference type="InterPro" id="IPR022139">
    <property type="entry name" value="Fam-L/Fam-M-like_plasmodium"/>
</dbReference>
<proteinExistence type="predicted"/>
<feature type="transmembrane region" description="Helical" evidence="1">
    <location>
        <begin position="15"/>
        <end position="33"/>
    </location>
</feature>